<keyword evidence="1" id="KW-0812">Transmembrane</keyword>
<evidence type="ECO:0000259" key="2">
    <source>
        <dbReference type="Pfam" id="PF00534"/>
    </source>
</evidence>
<protein>
    <submittedName>
        <fullName evidence="3">Glycosyltransferase</fullName>
    </submittedName>
</protein>
<feature type="transmembrane region" description="Helical" evidence="1">
    <location>
        <begin position="88"/>
        <end position="106"/>
    </location>
</feature>
<dbReference type="SUPFAM" id="SSF53756">
    <property type="entry name" value="UDP-Glycosyltransferase/glycogen phosphorylase"/>
    <property type="match status" value="1"/>
</dbReference>
<dbReference type="InterPro" id="IPR001296">
    <property type="entry name" value="Glyco_trans_1"/>
</dbReference>
<evidence type="ECO:0000313" key="4">
    <source>
        <dbReference type="Proteomes" id="UP000297540"/>
    </source>
</evidence>
<dbReference type="EMBL" id="SOZE01000005">
    <property type="protein sequence ID" value="TFF38800.1"/>
    <property type="molecule type" value="Genomic_DNA"/>
</dbReference>
<evidence type="ECO:0000313" key="3">
    <source>
        <dbReference type="EMBL" id="TFF38800.1"/>
    </source>
</evidence>
<dbReference type="CDD" id="cd03801">
    <property type="entry name" value="GT4_PimA-like"/>
    <property type="match status" value="1"/>
</dbReference>
<sequence length="395" mass="44592">MRVVILNNDFRVYWKGRLVYLRGYLATQGIELNALELFGKGSPYAFDTVNSAHNWWGCLYPDKSAVDIQKQELKKDLFAQLDKLVPDVIIGPSIVFFAGALGIAWAKKNKKKFIMFDDARPAQVKRNAVVQWVKNLITISADALWLPTKSYDTDYAMFRAQGVHFFYGFACIDNDLFKTDREAHIVDKIIVCVARLVPIKNLHGLLQAWYDIEQQDTGYRLMIIGNGPEEELLKDDVQRMGLTSVLFIDAVSNDELPAYFGGAEAFILPSFSETWGLVVNEAMASGLPVLLSRTVNAANDLLVEGVNGFGFDAFNTQDIAKAILRYTELPGEEKRLMSEKSLEMIDNMSYQKMGFQLKDALQHVAVKPYRKPDLVAAVIIGRWHGRYNTAGWDKL</sequence>
<name>A0A4Y8SJF9_9SPHI</name>
<keyword evidence="4" id="KW-1185">Reference proteome</keyword>
<dbReference type="OrthoDB" id="9811239at2"/>
<dbReference type="GO" id="GO:0016757">
    <property type="term" value="F:glycosyltransferase activity"/>
    <property type="evidence" value="ECO:0007669"/>
    <property type="project" value="InterPro"/>
</dbReference>
<comment type="caution">
    <text evidence="3">The sequence shown here is derived from an EMBL/GenBank/DDBJ whole genome shotgun (WGS) entry which is preliminary data.</text>
</comment>
<reference evidence="3 4" key="1">
    <citation type="journal article" date="2017" name="Int. J. Syst. Evol. Microbiol.">
        <title>Mucilaginibacterpsychrotolerans sp. nov., isolated from peatlands.</title>
        <authorList>
            <person name="Deng Y."/>
            <person name="Shen L."/>
            <person name="Xu B."/>
            <person name="Liu Y."/>
            <person name="Gu Z."/>
            <person name="Liu H."/>
            <person name="Zhou Y."/>
        </authorList>
    </citation>
    <scope>NUCLEOTIDE SEQUENCE [LARGE SCALE GENOMIC DNA]</scope>
    <source>
        <strain evidence="3 4">NH7-4</strain>
    </source>
</reference>
<dbReference type="Pfam" id="PF00534">
    <property type="entry name" value="Glycos_transf_1"/>
    <property type="match status" value="1"/>
</dbReference>
<dbReference type="Proteomes" id="UP000297540">
    <property type="component" value="Unassembled WGS sequence"/>
</dbReference>
<feature type="domain" description="Glycosyl transferase family 1" evidence="2">
    <location>
        <begin position="187"/>
        <end position="336"/>
    </location>
</feature>
<dbReference type="Gene3D" id="3.40.50.2000">
    <property type="entry name" value="Glycogen Phosphorylase B"/>
    <property type="match status" value="2"/>
</dbReference>
<keyword evidence="1" id="KW-0472">Membrane</keyword>
<dbReference type="InterPro" id="IPR050194">
    <property type="entry name" value="Glycosyltransferase_grp1"/>
</dbReference>
<keyword evidence="1" id="KW-1133">Transmembrane helix</keyword>
<dbReference type="AlphaFoldDB" id="A0A4Y8SJF9"/>
<organism evidence="3 4">
    <name type="scientific">Mucilaginibacter psychrotolerans</name>
    <dbReference type="NCBI Taxonomy" id="1524096"/>
    <lineage>
        <taxon>Bacteria</taxon>
        <taxon>Pseudomonadati</taxon>
        <taxon>Bacteroidota</taxon>
        <taxon>Sphingobacteriia</taxon>
        <taxon>Sphingobacteriales</taxon>
        <taxon>Sphingobacteriaceae</taxon>
        <taxon>Mucilaginibacter</taxon>
    </lineage>
</organism>
<proteinExistence type="predicted"/>
<accession>A0A4Y8SJF9</accession>
<dbReference type="RefSeq" id="WP_133228273.1">
    <property type="nucleotide sequence ID" value="NZ_SOZE01000005.1"/>
</dbReference>
<dbReference type="PANTHER" id="PTHR45947">
    <property type="entry name" value="SULFOQUINOVOSYL TRANSFERASE SQD2"/>
    <property type="match status" value="1"/>
</dbReference>
<evidence type="ECO:0000256" key="1">
    <source>
        <dbReference type="SAM" id="Phobius"/>
    </source>
</evidence>
<keyword evidence="3" id="KW-0808">Transferase</keyword>
<dbReference type="PANTHER" id="PTHR45947:SF3">
    <property type="entry name" value="SULFOQUINOVOSYL TRANSFERASE SQD2"/>
    <property type="match status" value="1"/>
</dbReference>
<gene>
    <name evidence="3" type="ORF">E2R66_07275</name>
</gene>